<dbReference type="AlphaFoldDB" id="A0A2S4HCK6"/>
<sequence length="71" mass="8096">MLNHSKIFAVLGMCSRLNKNSYYLMGGRGAFDLANVRYHLVLELETFLEVNCRCLCLWLGLVVWIDNDAGN</sequence>
<dbReference type="EMBL" id="PQGG01000035">
    <property type="protein sequence ID" value="POP51723.1"/>
    <property type="molecule type" value="Genomic_DNA"/>
</dbReference>
<gene>
    <name evidence="1" type="ORF">C0068_15300</name>
</gene>
<evidence type="ECO:0000313" key="1">
    <source>
        <dbReference type="EMBL" id="POP51723.1"/>
    </source>
</evidence>
<comment type="caution">
    <text evidence="1">The sequence shown here is derived from an EMBL/GenBank/DDBJ whole genome shotgun (WGS) entry which is preliminary data.</text>
</comment>
<reference evidence="1" key="1">
    <citation type="submission" date="2018-01" db="EMBL/GenBank/DDBJ databases">
        <authorList>
            <person name="Yu X.-D."/>
        </authorList>
    </citation>
    <scope>NUCLEOTIDE SEQUENCE</scope>
    <source>
        <strain evidence="1">ZX-21</strain>
    </source>
</reference>
<name>A0A2S4HCK6_9GAMM</name>
<accession>A0A2S4HCK6</accession>
<dbReference type="Proteomes" id="UP000237222">
    <property type="component" value="Unassembled WGS sequence"/>
</dbReference>
<proteinExistence type="predicted"/>
<organism evidence="1 2">
    <name type="scientific">Zhongshania marina</name>
    <dbReference type="NCBI Taxonomy" id="2304603"/>
    <lineage>
        <taxon>Bacteria</taxon>
        <taxon>Pseudomonadati</taxon>
        <taxon>Pseudomonadota</taxon>
        <taxon>Gammaproteobacteria</taxon>
        <taxon>Cellvibrionales</taxon>
        <taxon>Spongiibacteraceae</taxon>
        <taxon>Zhongshania</taxon>
    </lineage>
</organism>
<evidence type="ECO:0000313" key="2">
    <source>
        <dbReference type="Proteomes" id="UP000237222"/>
    </source>
</evidence>
<protein>
    <submittedName>
        <fullName evidence="1">Uncharacterized protein</fullName>
    </submittedName>
</protein>